<dbReference type="InterPro" id="IPR031325">
    <property type="entry name" value="RHS_repeat"/>
</dbReference>
<dbReference type="InterPro" id="IPR018712">
    <property type="entry name" value="Tle1-like_cat"/>
</dbReference>
<dbReference type="RefSeq" id="WP_005048247.1">
    <property type="nucleotide sequence ID" value="NZ_KB849780.1"/>
</dbReference>
<dbReference type="Pfam" id="PF05593">
    <property type="entry name" value="RHS_repeat"/>
    <property type="match status" value="1"/>
</dbReference>
<proteinExistence type="predicted"/>
<accession>A0ABP2UH82</accession>
<feature type="domain" description="DUF6531" evidence="2">
    <location>
        <begin position="61"/>
        <end position="134"/>
    </location>
</feature>
<evidence type="ECO:0000259" key="1">
    <source>
        <dbReference type="Pfam" id="PF09994"/>
    </source>
</evidence>
<dbReference type="Proteomes" id="UP000013024">
    <property type="component" value="Unassembled WGS sequence"/>
</dbReference>
<evidence type="ECO:0008006" key="5">
    <source>
        <dbReference type="Google" id="ProtNLM"/>
    </source>
</evidence>
<name>A0ABP2UH82_ACICA</name>
<keyword evidence="4" id="KW-1185">Reference proteome</keyword>
<dbReference type="InterPro" id="IPR022385">
    <property type="entry name" value="Rhs_assc_core"/>
</dbReference>
<organism evidence="3 4">
    <name type="scientific">Acinetobacter calcoaceticus DSM 30006 = CIP 81.8</name>
    <dbReference type="NCBI Taxonomy" id="981331"/>
    <lineage>
        <taxon>Bacteria</taxon>
        <taxon>Pseudomonadati</taxon>
        <taxon>Pseudomonadota</taxon>
        <taxon>Gammaproteobacteria</taxon>
        <taxon>Moraxellales</taxon>
        <taxon>Moraxellaceae</taxon>
        <taxon>Acinetobacter</taxon>
        <taxon>Acinetobacter calcoaceticus/baumannii complex</taxon>
    </lineage>
</organism>
<dbReference type="Pfam" id="PF09994">
    <property type="entry name" value="T6SS_Tle1-like_cat"/>
    <property type="match status" value="1"/>
</dbReference>
<dbReference type="InterPro" id="IPR050708">
    <property type="entry name" value="T6SS_VgrG/RHS"/>
</dbReference>
<reference evidence="3 4" key="1">
    <citation type="submission" date="2013-02" db="EMBL/GenBank/DDBJ databases">
        <title>The Genome Sequence of Acinetobacter calcoaceticus CIP 81.8.</title>
        <authorList>
            <consortium name="The Broad Institute Genome Sequencing Platform"/>
            <consortium name="The Broad Institute Genome Sequencing Center for Infectious Disease"/>
            <person name="Cerqueira G."/>
            <person name="Feldgarden M."/>
            <person name="Courvalin P."/>
            <person name="Perichon B."/>
            <person name="Grillot-Courvalin C."/>
            <person name="Clermont D."/>
            <person name="Rocha E."/>
            <person name="Yoon E.-J."/>
            <person name="Nemec A."/>
            <person name="Walker B."/>
            <person name="Young S.K."/>
            <person name="Zeng Q."/>
            <person name="Gargeya S."/>
            <person name="Fitzgerald M."/>
            <person name="Haas B."/>
            <person name="Abouelleil A."/>
            <person name="Alvarado L."/>
            <person name="Arachchi H.M."/>
            <person name="Berlin A.M."/>
            <person name="Chapman S.B."/>
            <person name="Dewar J."/>
            <person name="Goldberg J."/>
            <person name="Griggs A."/>
            <person name="Gujja S."/>
            <person name="Hansen M."/>
            <person name="Howarth C."/>
            <person name="Imamovic A."/>
            <person name="Larimer J."/>
            <person name="McCowan C."/>
            <person name="Murphy C."/>
            <person name="Neiman D."/>
            <person name="Pearson M."/>
            <person name="Priest M."/>
            <person name="Roberts A."/>
            <person name="Saif S."/>
            <person name="Shea T."/>
            <person name="Sisk P."/>
            <person name="Sykes S."/>
            <person name="Wortman J."/>
            <person name="Nusbaum C."/>
            <person name="Birren B."/>
        </authorList>
    </citation>
    <scope>NUCLEOTIDE SEQUENCE [LARGE SCALE GENOMIC DNA]</scope>
    <source>
        <strain evidence="3 4">CIP 81.8</strain>
    </source>
</reference>
<evidence type="ECO:0000313" key="3">
    <source>
        <dbReference type="EMBL" id="ENV99724.1"/>
    </source>
</evidence>
<dbReference type="Gene3D" id="2.180.10.10">
    <property type="entry name" value="RHS repeat-associated core"/>
    <property type="match status" value="3"/>
</dbReference>
<gene>
    <name evidence="3" type="ORF">F936_02810</name>
</gene>
<protein>
    <recommendedName>
        <fullName evidence="5">DUF2235 domain-containing protein</fullName>
    </recommendedName>
</protein>
<dbReference type="InterPro" id="IPR045351">
    <property type="entry name" value="DUF6531"/>
</dbReference>
<evidence type="ECO:0000259" key="2">
    <source>
        <dbReference type="Pfam" id="PF20148"/>
    </source>
</evidence>
<dbReference type="PANTHER" id="PTHR32305">
    <property type="match status" value="1"/>
</dbReference>
<comment type="caution">
    <text evidence="3">The sequence shown here is derived from an EMBL/GenBank/DDBJ whole genome shotgun (WGS) entry which is preliminary data.</text>
</comment>
<feature type="domain" description="T6SS Phospholipase effector Tle1-like catalytic" evidence="1">
    <location>
        <begin position="1348"/>
        <end position="1660"/>
    </location>
</feature>
<sequence>MKNLIFTIGSVSLGLATSLNSLPTRASVVDLSQCSANSSFAIVTQSEGPTYACGGLDTGVGNPINVLNGNKFEAINDFKELPAFQGLSFSRFYNSQSHADTTLGYGWYSSFDIKLYEQPDIIQIRLESGQRINFKKNKIHLGNNQFVIRAIPLNPNDGWIEKKINGSGWIWHKTQSRQDYLFQYLGGQDTHLAHITRISAQANIDKSNPALNFTFIYDQKQRLLSVKNGNGEQLSFQYSTTRFGLPQITLTTPIGKYYYFLDRNHNLAQVLYPDGRRFKYVYDPRFQGGDIHNLTSKGQFDAQEKKFKLISEWHYDNQDRAILSQHANGVEKVSIQYDARTHQNMPANYTVNKPSFKNIVTNSLGQTTNYTYQIDGTQFHLLESFGAGCASCGEVNKRYRFNAQGLVSYAADLNLTSKAIRAIDLKYNDLGEIIAKTVSGVGLTSQTTTYEYESYSIQQGAHSTLSTPLLTQLDKQDFRRLKAELRSSVVSGKQYRKSYTYNQNNQLIAIQEIGFSPLGDTLLRETRYGYDAQGRLSWEDGPIPNGPSNSPKDSDIIIYTYGKNNQLESWNTSFNHSKTQAQYDHLGRVTQYTKTSQEIDLKPKVEIFKFQYDSNGRHTEVTLNNGEQSIQGIRYHYDDLNRLQSITDINDQLIKSYHYDDANRVFATLDSKKGLKRYQLDNENKILFEQKLTEKTFIETGYQYDEQGRLTTIADSKQGILSHIDYFPDGVSGRMLNQHGDALWQRYTGDGQIQTEWDVPALGNGLIAPSKTEYTYKLGNKILTQNDGTKTIYQYDDFNHLVSLDSSIQGKTIYRYDPANRVKQTLLPTGAILSFQYDDYDRLRARRLTQPAKNGLEPVNQTTYFDYLGTRLVKVRDPLQTIEYHYNDQGRLDRRSISYKELKSPLVTHYHYDKKDTPLGMTLPDGTLLTTSKAKMSYRTPQQWTKQTLLEKQDFNDTTSDQKQLTYILGNQLRLGFEYSATGIWRGLHYARGSQKQSLNLIQSAYADEAPTLLLSQHWNFNDRHQISQVSNHGLLRDQQEYLYDSKQHVIARSNAKLEPQEIYFYDALGNRLIGQNQQAKQSVQGYHYQSGRLASIQKNTQQFTVQYNTAGEPLQYPTTQGQFRFSYINGQIAKVWRGQQLVAGYQYNDAGQRIKKTIYVDQQQKPLKHPRISYYFYNGTQLAGELNAKGHITRQYIYTGDRLLAIMDYAGHGHTPNPLLLTLWQRFAALFTDQEPDAKWHYVVNDYMGRPRIVTDQQQRIVWQDQGKELFGESNIISQGYQLNIRYAGQYADTETKLYYNGYRYYDPATGRYTTPDPLGLTGGENLYSYVNQQPNQYFDPQGLLLFAFDGTGNWDLNGHPSNVEKFMDAYASKGQMDVTQTLWKNQVKQFSSNAGSGLTPNHDNVFYITGAGTEDQYTNIGSNSKLFNALDNATGNSLPNRVDQMLIYFSQYVQKLIENQKKAGANTTEQIIDIDTVGFSRGAASARMFASKLEYLLTQSYSPNQRDAVLDPSYESITATKTDWGRLNLDCLKSKYNISINFRFMGVWDSVPAFGLDPSDDMTQYVKSNNMTVAVSERFKSVAHAVAMNEHREGFMARSIYSSSADAQKKDGKQYQSTLKQQINTRVERGFMGAHSDIGGGYSDGDISDVALMWMIDQAKNAGIVFNDKLITKREYNVVSDPIIHDSTGNNLAGDGRGTLMGPYFVPGRQFAWANSDNTHINQHLTGMDQTTLAKYLAGYAQPTEQASTSSQTNHLKLNWEQTLQFQNAQYGPTNPGKFQQLLQIEQEFTRDSDCKPKEIIGGCKALDEYQKLKSNDKTGSATIVYSTDPTRNEIIQTQKYLDWIKANYGTTLSFQLNTIKGANK</sequence>
<dbReference type="PRINTS" id="PR00394">
    <property type="entry name" value="RHSPROTEIN"/>
</dbReference>
<dbReference type="GeneID" id="92918826"/>
<dbReference type="Pfam" id="PF20148">
    <property type="entry name" value="DUF6531"/>
    <property type="match status" value="1"/>
</dbReference>
<dbReference type="NCBIfam" id="TIGR03696">
    <property type="entry name" value="Rhs_assc_core"/>
    <property type="match status" value="1"/>
</dbReference>
<dbReference type="PANTHER" id="PTHR32305:SF15">
    <property type="entry name" value="PROTEIN RHSA-RELATED"/>
    <property type="match status" value="1"/>
</dbReference>
<evidence type="ECO:0000313" key="4">
    <source>
        <dbReference type="Proteomes" id="UP000013024"/>
    </source>
</evidence>
<dbReference type="EMBL" id="APQI01000004">
    <property type="protein sequence ID" value="ENV99724.1"/>
    <property type="molecule type" value="Genomic_DNA"/>
</dbReference>